<protein>
    <submittedName>
        <fullName evidence="1">Uncharacterized protein</fullName>
    </submittedName>
</protein>
<sequence length="35" mass="4130">IRVTVVMVYWVFMLRSPLGLIASDQDIIFFLDLEE</sequence>
<organism evidence="1">
    <name type="scientific">marine sediment metagenome</name>
    <dbReference type="NCBI Taxonomy" id="412755"/>
    <lineage>
        <taxon>unclassified sequences</taxon>
        <taxon>metagenomes</taxon>
        <taxon>ecological metagenomes</taxon>
    </lineage>
</organism>
<gene>
    <name evidence="1" type="ORF">LCGC14_0883680</name>
</gene>
<accession>A0A0F9P145</accession>
<dbReference type="EMBL" id="LAZR01002794">
    <property type="protein sequence ID" value="KKN25530.1"/>
    <property type="molecule type" value="Genomic_DNA"/>
</dbReference>
<comment type="caution">
    <text evidence="1">The sequence shown here is derived from an EMBL/GenBank/DDBJ whole genome shotgun (WGS) entry which is preliminary data.</text>
</comment>
<reference evidence="1" key="1">
    <citation type="journal article" date="2015" name="Nature">
        <title>Complex archaea that bridge the gap between prokaryotes and eukaryotes.</title>
        <authorList>
            <person name="Spang A."/>
            <person name="Saw J.H."/>
            <person name="Jorgensen S.L."/>
            <person name="Zaremba-Niedzwiedzka K."/>
            <person name="Martijn J."/>
            <person name="Lind A.E."/>
            <person name="van Eijk R."/>
            <person name="Schleper C."/>
            <person name="Guy L."/>
            <person name="Ettema T.J."/>
        </authorList>
    </citation>
    <scope>NUCLEOTIDE SEQUENCE</scope>
</reference>
<proteinExistence type="predicted"/>
<name>A0A0F9P145_9ZZZZ</name>
<feature type="non-terminal residue" evidence="1">
    <location>
        <position position="1"/>
    </location>
</feature>
<dbReference type="AlphaFoldDB" id="A0A0F9P145"/>
<evidence type="ECO:0000313" key="1">
    <source>
        <dbReference type="EMBL" id="KKN25530.1"/>
    </source>
</evidence>